<dbReference type="PANTHER" id="PTHR31642:SF5">
    <property type="entry name" value="OS01G0104900 PROTEIN"/>
    <property type="match status" value="1"/>
</dbReference>
<evidence type="ECO:0000256" key="1">
    <source>
        <dbReference type="ARBA" id="ARBA00009861"/>
    </source>
</evidence>
<dbReference type="PANTHER" id="PTHR31642">
    <property type="entry name" value="TRICHOTHECENE 3-O-ACETYLTRANSFERASE"/>
    <property type="match status" value="1"/>
</dbReference>
<keyword evidence="3" id="KW-0012">Acyltransferase</keyword>
<evidence type="ECO:0000313" key="4">
    <source>
        <dbReference type="EMBL" id="WOL01228.1"/>
    </source>
</evidence>
<dbReference type="InterPro" id="IPR023213">
    <property type="entry name" value="CAT-like_dom_sf"/>
</dbReference>
<keyword evidence="2 4" id="KW-0808">Transferase</keyword>
<comment type="similarity">
    <text evidence="1">Belongs to the plant acyltransferase family.</text>
</comment>
<name>A0AAQ3Q9W5_9LILI</name>
<dbReference type="GO" id="GO:0016747">
    <property type="term" value="F:acyltransferase activity, transferring groups other than amino-acyl groups"/>
    <property type="evidence" value="ECO:0007669"/>
    <property type="project" value="TreeGrafter"/>
</dbReference>
<dbReference type="EMBL" id="CP136892">
    <property type="protein sequence ID" value="WOL01228.1"/>
    <property type="molecule type" value="Genomic_DNA"/>
</dbReference>
<dbReference type="Pfam" id="PF02458">
    <property type="entry name" value="Transferase"/>
    <property type="match status" value="1"/>
</dbReference>
<dbReference type="Proteomes" id="UP001327560">
    <property type="component" value="Chromosome 3"/>
</dbReference>
<proteinExistence type="inferred from homology"/>
<dbReference type="Gene3D" id="3.30.559.10">
    <property type="entry name" value="Chloramphenicol acetyltransferase-like domain"/>
    <property type="match status" value="2"/>
</dbReference>
<sequence length="458" mass="50592">MSTCNKPIDAMTKSAEIPDCYYPKEPILVTPATPTPARTLYLSNLDDQKFLRFSIKYLYVFRKSVAVAALAAALSRALVEYYPLAGRIRAGAGHDGEKFELVCNGEGALFAEAFADLTADKFLQGARRPNRSWRKLLFRVEAQSFVDVPPLVVQVTRLSCGGMILCTAINHCVCDAIGTAQFLHAWALLTSKPNAHLPVNAFHGRCLLKPRSPPRIEFPHPELSSPPPQENLAQFLLSQPLVAVSVTFTTAQILHLKQQCVPSLKCTSFEVLASHVWRSWIKALDPPASLRIKLLFSMNVRKNLEPELPPGYSGNGFVLACAETSVEELISSNTYYAIKLVQEAKSRVSDGYVRSMIDLLEERRVKPDLSSSLVISPWTKLGLEELDFGEGRPLHMGPVASEIYCLFLPVIGDLHAFTMLMSVPQGIAETFHHYCSKDLDDTENGIAENGGGRGYNKN</sequence>
<evidence type="ECO:0000256" key="2">
    <source>
        <dbReference type="ARBA" id="ARBA00022679"/>
    </source>
</evidence>
<evidence type="ECO:0000313" key="5">
    <source>
        <dbReference type="Proteomes" id="UP001327560"/>
    </source>
</evidence>
<gene>
    <name evidence="4" type="ORF">Cni_G09942</name>
</gene>
<dbReference type="InterPro" id="IPR050317">
    <property type="entry name" value="Plant_Fungal_Acyltransferase"/>
</dbReference>
<protein>
    <submittedName>
        <fullName evidence="4">Omega-hydroxypalmitate O-feruloyl transferase-like</fullName>
    </submittedName>
</protein>
<evidence type="ECO:0000256" key="3">
    <source>
        <dbReference type="ARBA" id="ARBA00023315"/>
    </source>
</evidence>
<accession>A0AAQ3Q9W5</accession>
<reference evidence="4 5" key="1">
    <citation type="submission" date="2023-10" db="EMBL/GenBank/DDBJ databases">
        <title>Chromosome-scale genome assembly provides insights into flower coloration mechanisms of Canna indica.</title>
        <authorList>
            <person name="Li C."/>
        </authorList>
    </citation>
    <scope>NUCLEOTIDE SEQUENCE [LARGE SCALE GENOMIC DNA]</scope>
    <source>
        <tissue evidence="4">Flower</tissue>
    </source>
</reference>
<organism evidence="4 5">
    <name type="scientific">Canna indica</name>
    <name type="common">Indian-shot</name>
    <dbReference type="NCBI Taxonomy" id="4628"/>
    <lineage>
        <taxon>Eukaryota</taxon>
        <taxon>Viridiplantae</taxon>
        <taxon>Streptophyta</taxon>
        <taxon>Embryophyta</taxon>
        <taxon>Tracheophyta</taxon>
        <taxon>Spermatophyta</taxon>
        <taxon>Magnoliopsida</taxon>
        <taxon>Liliopsida</taxon>
        <taxon>Zingiberales</taxon>
        <taxon>Cannaceae</taxon>
        <taxon>Canna</taxon>
    </lineage>
</organism>
<dbReference type="AlphaFoldDB" id="A0AAQ3Q9W5"/>
<dbReference type="SUPFAM" id="SSF52777">
    <property type="entry name" value="CoA-dependent acyltransferases"/>
    <property type="match status" value="1"/>
</dbReference>
<keyword evidence="5" id="KW-1185">Reference proteome</keyword>